<dbReference type="GO" id="GO:0006508">
    <property type="term" value="P:proteolysis"/>
    <property type="evidence" value="ECO:0007669"/>
    <property type="project" value="UniProtKB-KW"/>
</dbReference>
<evidence type="ECO:0000259" key="8">
    <source>
        <dbReference type="Pfam" id="PF04389"/>
    </source>
</evidence>
<dbReference type="STRING" id="439228.SAMN06295920_101326"/>
<dbReference type="InterPro" id="IPR045175">
    <property type="entry name" value="M28_fam"/>
</dbReference>
<name>A0A1T4ZY23_9SPHN</name>
<evidence type="ECO:0000256" key="4">
    <source>
        <dbReference type="ARBA" id="ARBA00022729"/>
    </source>
</evidence>
<dbReference type="Proteomes" id="UP000189818">
    <property type="component" value="Unassembled WGS sequence"/>
</dbReference>
<accession>A0A1T4ZY23</accession>
<dbReference type="GO" id="GO:0008235">
    <property type="term" value="F:metalloexopeptidase activity"/>
    <property type="evidence" value="ECO:0007669"/>
    <property type="project" value="InterPro"/>
</dbReference>
<evidence type="ECO:0000313" key="10">
    <source>
        <dbReference type="Proteomes" id="UP000189818"/>
    </source>
</evidence>
<dbReference type="Pfam" id="PF04389">
    <property type="entry name" value="Peptidase_M28"/>
    <property type="match status" value="1"/>
</dbReference>
<dbReference type="FunFam" id="3.40.630.10:FF:000088">
    <property type="entry name" value="Peptidase M20"/>
    <property type="match status" value="1"/>
</dbReference>
<keyword evidence="1" id="KW-0031">Aminopeptidase</keyword>
<dbReference type="SUPFAM" id="SSF53187">
    <property type="entry name" value="Zn-dependent exopeptidases"/>
    <property type="match status" value="1"/>
</dbReference>
<proteinExistence type="predicted"/>
<feature type="signal peptide" evidence="7">
    <location>
        <begin position="1"/>
        <end position="21"/>
    </location>
</feature>
<dbReference type="EMBL" id="FUYM01000001">
    <property type="protein sequence ID" value="SKB27293.1"/>
    <property type="molecule type" value="Genomic_DNA"/>
</dbReference>
<keyword evidence="3" id="KW-0479">Metal-binding</keyword>
<dbReference type="OrthoDB" id="9778250at2"/>
<evidence type="ECO:0000256" key="5">
    <source>
        <dbReference type="ARBA" id="ARBA00022801"/>
    </source>
</evidence>
<gene>
    <name evidence="9" type="ORF">SAMN06295920_101326</name>
</gene>
<keyword evidence="6" id="KW-0862">Zinc</keyword>
<evidence type="ECO:0000256" key="6">
    <source>
        <dbReference type="ARBA" id="ARBA00022833"/>
    </source>
</evidence>
<protein>
    <submittedName>
        <fullName evidence="9">Zn-dependent amino-or carboxypeptidase, M28 family</fullName>
    </submittedName>
</protein>
<keyword evidence="4 7" id="KW-0732">Signal</keyword>
<dbReference type="GO" id="GO:0004180">
    <property type="term" value="F:carboxypeptidase activity"/>
    <property type="evidence" value="ECO:0007669"/>
    <property type="project" value="UniProtKB-KW"/>
</dbReference>
<keyword evidence="10" id="KW-1185">Reference proteome</keyword>
<feature type="domain" description="Peptidase M28" evidence="8">
    <location>
        <begin position="301"/>
        <end position="504"/>
    </location>
</feature>
<organism evidence="9 10">
    <name type="scientific">Rhizorhabdus histidinilytica</name>
    <dbReference type="NCBI Taxonomy" id="439228"/>
    <lineage>
        <taxon>Bacteria</taxon>
        <taxon>Pseudomonadati</taxon>
        <taxon>Pseudomonadota</taxon>
        <taxon>Alphaproteobacteria</taxon>
        <taxon>Sphingomonadales</taxon>
        <taxon>Sphingomonadaceae</taxon>
        <taxon>Rhizorhabdus</taxon>
    </lineage>
</organism>
<sequence>MRKIAALLAAPLLLAPALCLAAPTPAFDVQRFSQDVKTLSDDSFEGRAPATEGEKKTIAYIIQRMKAAGLQPGMPNGEWTQSVPLLKSDIVSAPKLSLKLGDGAARALTQGEEIAVRAALTGQDKVDIAAAPLVFVGYGVKAPERDWDDFKGTDLKGKILVVLVNDPDFEGGAGELGGDFGGKTMTYYGRWTYKYEEGARQGAAGVLVIHEYAPASYGWPTVKNSNTNTMFDIVRADPTAEHVPMEGWIQRDLAVDLFKAAGLDFEAMKKAAQRKDFKPVALNATLDAAYAVKAETITSYNVLGRLAGAKHPKETVIYSAHWDHLGIGQPDAKGDRIYNGARDNASGIAALLELGRAFVKAPRTDRSILFLAVTAEEKGLLGSEYYAANPVYPLATTAGVINMDSIIGEGAASDFTISGVARLGLLDMLVDQGKKLGRVYVPDPKTETGGFYRSDHFPMAKAGVPAFSFKGGIDLVKGGVARGKELGAIYTRDRYHQPADEWSADMDLSNIGPDLTLLYNTGRALADGRAWPDWAPDAEFKAKRDETAAERK</sequence>
<dbReference type="InterPro" id="IPR046450">
    <property type="entry name" value="PA_dom_sf"/>
</dbReference>
<evidence type="ECO:0000256" key="3">
    <source>
        <dbReference type="ARBA" id="ARBA00022723"/>
    </source>
</evidence>
<evidence type="ECO:0000313" key="9">
    <source>
        <dbReference type="EMBL" id="SKB27293.1"/>
    </source>
</evidence>
<dbReference type="SUPFAM" id="SSF52025">
    <property type="entry name" value="PA domain"/>
    <property type="match status" value="1"/>
</dbReference>
<evidence type="ECO:0000256" key="1">
    <source>
        <dbReference type="ARBA" id="ARBA00022438"/>
    </source>
</evidence>
<keyword evidence="9" id="KW-0121">Carboxypeptidase</keyword>
<evidence type="ECO:0000256" key="2">
    <source>
        <dbReference type="ARBA" id="ARBA00022670"/>
    </source>
</evidence>
<keyword evidence="5" id="KW-0378">Hydrolase</keyword>
<reference evidence="10" key="1">
    <citation type="submission" date="2017-02" db="EMBL/GenBank/DDBJ databases">
        <authorList>
            <person name="Varghese N."/>
            <person name="Submissions S."/>
        </authorList>
    </citation>
    <scope>NUCLEOTIDE SEQUENCE [LARGE SCALE GENOMIC DNA]</scope>
    <source>
        <strain evidence="10">UM2</strain>
    </source>
</reference>
<dbReference type="GO" id="GO:0004177">
    <property type="term" value="F:aminopeptidase activity"/>
    <property type="evidence" value="ECO:0007669"/>
    <property type="project" value="UniProtKB-KW"/>
</dbReference>
<dbReference type="PANTHER" id="PTHR12147:SF56">
    <property type="entry name" value="AMINOPEPTIDASE YDR415C-RELATED"/>
    <property type="match status" value="1"/>
</dbReference>
<dbReference type="AlphaFoldDB" id="A0A1T4ZY23"/>
<dbReference type="RefSeq" id="WP_079646290.1">
    <property type="nucleotide sequence ID" value="NZ_FUYM01000001.1"/>
</dbReference>
<evidence type="ECO:0000256" key="7">
    <source>
        <dbReference type="SAM" id="SignalP"/>
    </source>
</evidence>
<dbReference type="PANTHER" id="PTHR12147">
    <property type="entry name" value="METALLOPEPTIDASE M28 FAMILY MEMBER"/>
    <property type="match status" value="1"/>
</dbReference>
<feature type="chain" id="PRO_5013182507" evidence="7">
    <location>
        <begin position="22"/>
        <end position="552"/>
    </location>
</feature>
<dbReference type="Gene3D" id="3.50.30.30">
    <property type="match status" value="1"/>
</dbReference>
<dbReference type="CDD" id="cd04821">
    <property type="entry name" value="PA_M28_1_2"/>
    <property type="match status" value="1"/>
</dbReference>
<keyword evidence="2" id="KW-0645">Protease</keyword>
<dbReference type="GO" id="GO:0046872">
    <property type="term" value="F:metal ion binding"/>
    <property type="evidence" value="ECO:0007669"/>
    <property type="project" value="UniProtKB-KW"/>
</dbReference>
<dbReference type="InterPro" id="IPR007484">
    <property type="entry name" value="Peptidase_M28"/>
</dbReference>
<dbReference type="Gene3D" id="3.40.630.10">
    <property type="entry name" value="Zn peptidases"/>
    <property type="match status" value="1"/>
</dbReference>